<evidence type="ECO:0000256" key="1">
    <source>
        <dbReference type="ARBA" id="ARBA00004651"/>
    </source>
</evidence>
<dbReference type="EMBL" id="JABMIG020000014">
    <property type="protein sequence ID" value="KAL3803410.1"/>
    <property type="molecule type" value="Genomic_DNA"/>
</dbReference>
<keyword evidence="2" id="KW-0472">Membrane</keyword>
<dbReference type="PANTHER" id="PTHR43294:SF21">
    <property type="entry name" value="CATION TRANSPORTING ATPASE"/>
    <property type="match status" value="1"/>
</dbReference>
<dbReference type="GO" id="GO:0005886">
    <property type="term" value="C:plasma membrane"/>
    <property type="evidence" value="ECO:0007669"/>
    <property type="project" value="UniProtKB-SubCell"/>
</dbReference>
<comment type="caution">
    <text evidence="4">The sequence shown here is derived from an EMBL/GenBank/DDBJ whole genome shotgun (WGS) entry which is preliminary data.</text>
</comment>
<dbReference type="InterPro" id="IPR008250">
    <property type="entry name" value="ATPase_P-typ_transduc_dom_A_sf"/>
</dbReference>
<comment type="subcellular location">
    <subcellularLocation>
        <location evidence="1">Cell membrane</location>
        <topology evidence="1">Multi-pass membrane protein</topology>
    </subcellularLocation>
</comment>
<evidence type="ECO:0000256" key="2">
    <source>
        <dbReference type="ARBA" id="ARBA00022475"/>
    </source>
</evidence>
<evidence type="ECO:0000259" key="3">
    <source>
        <dbReference type="Pfam" id="PF00122"/>
    </source>
</evidence>
<protein>
    <recommendedName>
        <fullName evidence="3">P-type ATPase A domain-containing protein</fullName>
    </recommendedName>
</protein>
<dbReference type="SUPFAM" id="SSF81653">
    <property type="entry name" value="Calcium ATPase, transduction domain A"/>
    <property type="match status" value="1"/>
</dbReference>
<dbReference type="Proteomes" id="UP001516023">
    <property type="component" value="Unassembled WGS sequence"/>
</dbReference>
<dbReference type="Gene3D" id="2.70.150.10">
    <property type="entry name" value="Calcium-transporting ATPase, cytoplasmic transduction domain A"/>
    <property type="match status" value="1"/>
</dbReference>
<sequence length="230" mass="25402">MPISQYHHDLIVQYNSSYRNGLTTQEASERRSDSDGLNCIDPPIKCPKWVCCLLPCINHTPSMKQFRLVQPDDAEVLRDGNWIRYDAASLVIGDIVRLVEGDVVPADCVVISLGMDHVEETAQSIENGSSADGVDSLEMTVDSHFITGESKPRRISVDANRAAEPATLYYGSRILEGACVALVVQTGKRVLLAHLITQGRWPPKHDLTEKVKSGDFLRRDDEGISLISVT</sequence>
<dbReference type="InterPro" id="IPR059000">
    <property type="entry name" value="ATPase_P-type_domA"/>
</dbReference>
<gene>
    <name evidence="4" type="ORF">HJC23_009374</name>
</gene>
<keyword evidence="2" id="KW-1003">Cell membrane</keyword>
<feature type="domain" description="P-type ATPase A" evidence="3">
    <location>
        <begin position="70"/>
        <end position="120"/>
    </location>
</feature>
<name>A0ABD3QSN0_9STRA</name>
<evidence type="ECO:0000313" key="4">
    <source>
        <dbReference type="EMBL" id="KAL3803410.1"/>
    </source>
</evidence>
<reference evidence="4 5" key="1">
    <citation type="journal article" date="2020" name="G3 (Bethesda)">
        <title>Improved Reference Genome for Cyclotella cryptica CCMP332, a Model for Cell Wall Morphogenesis, Salinity Adaptation, and Lipid Production in Diatoms (Bacillariophyta).</title>
        <authorList>
            <person name="Roberts W.R."/>
            <person name="Downey K.M."/>
            <person name="Ruck E.C."/>
            <person name="Traller J.C."/>
            <person name="Alverson A.J."/>
        </authorList>
    </citation>
    <scope>NUCLEOTIDE SEQUENCE [LARGE SCALE GENOMIC DNA]</scope>
    <source>
        <strain evidence="4 5">CCMP332</strain>
    </source>
</reference>
<evidence type="ECO:0000313" key="5">
    <source>
        <dbReference type="Proteomes" id="UP001516023"/>
    </source>
</evidence>
<dbReference type="Pfam" id="PF00122">
    <property type="entry name" value="E1-E2_ATPase"/>
    <property type="match status" value="1"/>
</dbReference>
<keyword evidence="5" id="KW-1185">Reference proteome</keyword>
<accession>A0ABD3QSN0</accession>
<dbReference type="AlphaFoldDB" id="A0ABD3QSN0"/>
<organism evidence="4 5">
    <name type="scientific">Cyclotella cryptica</name>
    <dbReference type="NCBI Taxonomy" id="29204"/>
    <lineage>
        <taxon>Eukaryota</taxon>
        <taxon>Sar</taxon>
        <taxon>Stramenopiles</taxon>
        <taxon>Ochrophyta</taxon>
        <taxon>Bacillariophyta</taxon>
        <taxon>Coscinodiscophyceae</taxon>
        <taxon>Thalassiosirophycidae</taxon>
        <taxon>Stephanodiscales</taxon>
        <taxon>Stephanodiscaceae</taxon>
        <taxon>Cyclotella</taxon>
    </lineage>
</organism>
<dbReference type="PANTHER" id="PTHR43294">
    <property type="entry name" value="SODIUM/POTASSIUM-TRANSPORTING ATPASE SUBUNIT ALPHA"/>
    <property type="match status" value="1"/>
</dbReference>
<proteinExistence type="predicted"/>
<dbReference type="InterPro" id="IPR050510">
    <property type="entry name" value="Cation_transp_ATPase_P-type"/>
</dbReference>